<keyword evidence="3" id="KW-1185">Reference proteome</keyword>
<dbReference type="AlphaFoldDB" id="A0A8K0KZY6"/>
<feature type="compositionally biased region" description="Polar residues" evidence="1">
    <location>
        <begin position="228"/>
        <end position="241"/>
    </location>
</feature>
<gene>
    <name evidence="2" type="ORF">KVT40_006084</name>
</gene>
<evidence type="ECO:0000313" key="3">
    <source>
        <dbReference type="Proteomes" id="UP000809789"/>
    </source>
</evidence>
<sequence>MTETTIFKASCGHFQIWSHQNPSQEPPELKNSIAISFLGPCQDCYQQRADADTGSVYITRDCTIVMTHADVYLEEILGLLDQNERTLHRQLMAENSIVAVLAALIEKVFLDMLARNEPDGTGPNQIQYSFPVRFRAVLQRFGVEGLHITQYLIAGSPNLDADSNTGRADNDAMLQATRANLQSLRRRCLIGFAGNRLRHQGSTSAPLRLNAVFSILGPMDAVPDTDEGTSSISWESNSQADVQEAGFSTRRGSMTDKSVVISEASMSVQDSASESLGSSASEWHLVNADRITADIGATTEGAGSEGLEAGLQDREGGK</sequence>
<comment type="caution">
    <text evidence="2">The sequence shown here is derived from an EMBL/GenBank/DDBJ whole genome shotgun (WGS) entry which is preliminary data.</text>
</comment>
<dbReference type="Proteomes" id="UP000809789">
    <property type="component" value="Unassembled WGS sequence"/>
</dbReference>
<evidence type="ECO:0000256" key="1">
    <source>
        <dbReference type="SAM" id="MobiDB-lite"/>
    </source>
</evidence>
<organism evidence="2 3">
    <name type="scientific">Elsinoe batatas</name>
    <dbReference type="NCBI Taxonomy" id="2601811"/>
    <lineage>
        <taxon>Eukaryota</taxon>
        <taxon>Fungi</taxon>
        <taxon>Dikarya</taxon>
        <taxon>Ascomycota</taxon>
        <taxon>Pezizomycotina</taxon>
        <taxon>Dothideomycetes</taxon>
        <taxon>Dothideomycetidae</taxon>
        <taxon>Myriangiales</taxon>
        <taxon>Elsinoaceae</taxon>
        <taxon>Elsinoe</taxon>
    </lineage>
</organism>
<dbReference type="EMBL" id="JAESVG020000007">
    <property type="protein sequence ID" value="KAG8625683.1"/>
    <property type="molecule type" value="Genomic_DNA"/>
</dbReference>
<protein>
    <submittedName>
        <fullName evidence="2">Uncharacterized protein</fullName>
    </submittedName>
</protein>
<feature type="compositionally biased region" description="Low complexity" evidence="1">
    <location>
        <begin position="296"/>
        <end position="310"/>
    </location>
</feature>
<evidence type="ECO:0000313" key="2">
    <source>
        <dbReference type="EMBL" id="KAG8625683.1"/>
    </source>
</evidence>
<reference evidence="2" key="1">
    <citation type="submission" date="2021-07" db="EMBL/GenBank/DDBJ databases">
        <title>Elsinoe batatas strain:CRI-CJ2 Genome sequencing and assembly.</title>
        <authorList>
            <person name="Huang L."/>
        </authorList>
    </citation>
    <scope>NUCLEOTIDE SEQUENCE</scope>
    <source>
        <strain evidence="2">CRI-CJ2</strain>
    </source>
</reference>
<feature type="region of interest" description="Disordered" evidence="1">
    <location>
        <begin position="224"/>
        <end position="254"/>
    </location>
</feature>
<feature type="region of interest" description="Disordered" evidence="1">
    <location>
        <begin position="296"/>
        <end position="318"/>
    </location>
</feature>
<name>A0A8K0KZY6_9PEZI</name>
<proteinExistence type="predicted"/>
<dbReference type="OrthoDB" id="10357216at2759"/>
<accession>A0A8K0KZY6</accession>